<evidence type="ECO:0000256" key="8">
    <source>
        <dbReference type="ARBA" id="ARBA00022792"/>
    </source>
</evidence>
<evidence type="ECO:0000256" key="15">
    <source>
        <dbReference type="ARBA" id="ARBA00030987"/>
    </source>
</evidence>
<evidence type="ECO:0000256" key="1">
    <source>
        <dbReference type="ARBA" id="ARBA00004434"/>
    </source>
</evidence>
<evidence type="ECO:0000256" key="16">
    <source>
        <dbReference type="PROSITE-ProRule" id="PRU00339"/>
    </source>
</evidence>
<dbReference type="GO" id="GO:0005743">
    <property type="term" value="C:mitochondrial inner membrane"/>
    <property type="evidence" value="ECO:0007669"/>
    <property type="project" value="UniProtKB-SubCell"/>
</dbReference>
<comment type="similarity">
    <text evidence="2">Belongs to the complex I NDUFB4 subunit family.</text>
</comment>
<dbReference type="WBParaSite" id="Hba_06703">
    <property type="protein sequence ID" value="Hba_06703"/>
    <property type="gene ID" value="Hba_06703"/>
</dbReference>
<keyword evidence="10" id="KW-0249">Electron transport</keyword>
<proteinExistence type="inferred from homology"/>
<dbReference type="InterPro" id="IPR039226">
    <property type="entry name" value="Ski3/TTC37"/>
</dbReference>
<evidence type="ECO:0000256" key="3">
    <source>
        <dbReference type="ARBA" id="ARBA00018681"/>
    </source>
</evidence>
<keyword evidence="11 17" id="KW-1133">Transmembrane helix</keyword>
<keyword evidence="6 17" id="KW-0812">Transmembrane</keyword>
<dbReference type="InterPro" id="IPR019734">
    <property type="entry name" value="TPR_rpt"/>
</dbReference>
<evidence type="ECO:0000256" key="4">
    <source>
        <dbReference type="ARBA" id="ARBA00022448"/>
    </source>
</evidence>
<evidence type="ECO:0000313" key="18">
    <source>
        <dbReference type="Proteomes" id="UP000095283"/>
    </source>
</evidence>
<dbReference type="PANTHER" id="PTHR15704">
    <property type="entry name" value="SUPERKILLER 3 PROTEIN-RELATED"/>
    <property type="match status" value="1"/>
</dbReference>
<evidence type="ECO:0000313" key="19">
    <source>
        <dbReference type="WBParaSite" id="Hba_06703"/>
    </source>
</evidence>
<organism evidence="18 19">
    <name type="scientific">Heterorhabditis bacteriophora</name>
    <name type="common">Entomopathogenic nematode worm</name>
    <dbReference type="NCBI Taxonomy" id="37862"/>
    <lineage>
        <taxon>Eukaryota</taxon>
        <taxon>Metazoa</taxon>
        <taxon>Ecdysozoa</taxon>
        <taxon>Nematoda</taxon>
        <taxon>Chromadorea</taxon>
        <taxon>Rhabditida</taxon>
        <taxon>Rhabditina</taxon>
        <taxon>Rhabditomorpha</taxon>
        <taxon>Strongyloidea</taxon>
        <taxon>Heterorhabditidae</taxon>
        <taxon>Heterorhabditis</taxon>
    </lineage>
</organism>
<dbReference type="Proteomes" id="UP000095283">
    <property type="component" value="Unplaced"/>
</dbReference>
<dbReference type="GO" id="GO:0006401">
    <property type="term" value="P:RNA catabolic process"/>
    <property type="evidence" value="ECO:0007669"/>
    <property type="project" value="InterPro"/>
</dbReference>
<keyword evidence="9 16" id="KW-0802">TPR repeat</keyword>
<feature type="transmembrane region" description="Helical" evidence="17">
    <location>
        <begin position="645"/>
        <end position="664"/>
    </location>
</feature>
<evidence type="ECO:0000256" key="9">
    <source>
        <dbReference type="ARBA" id="ARBA00022803"/>
    </source>
</evidence>
<evidence type="ECO:0000256" key="7">
    <source>
        <dbReference type="ARBA" id="ARBA00022737"/>
    </source>
</evidence>
<dbReference type="Pfam" id="PF13181">
    <property type="entry name" value="TPR_8"/>
    <property type="match status" value="1"/>
</dbReference>
<protein>
    <recommendedName>
        <fullName evidence="3">NADH dehydrogenase [ubiquinone] 1 beta subcomplex subunit 4</fullName>
    </recommendedName>
    <alternativeName>
        <fullName evidence="14">Complex I-B15</fullName>
    </alternativeName>
    <alternativeName>
        <fullName evidence="15">NADH-ubiquinone oxidoreductase B15 subunit</fullName>
    </alternativeName>
</protein>
<dbReference type="Gene3D" id="1.25.40.10">
    <property type="entry name" value="Tetratricopeptide repeat domain"/>
    <property type="match status" value="1"/>
</dbReference>
<keyword evidence="18" id="KW-1185">Reference proteome</keyword>
<keyword evidence="4" id="KW-0813">Transport</keyword>
<evidence type="ECO:0000256" key="6">
    <source>
        <dbReference type="ARBA" id="ARBA00022692"/>
    </source>
</evidence>
<evidence type="ECO:0000256" key="14">
    <source>
        <dbReference type="ARBA" id="ARBA00030212"/>
    </source>
</evidence>
<name>A0A1I7WNH7_HETBA</name>
<evidence type="ECO:0000256" key="2">
    <source>
        <dbReference type="ARBA" id="ARBA00007260"/>
    </source>
</evidence>
<keyword evidence="13 17" id="KW-0472">Membrane</keyword>
<feature type="transmembrane region" description="Helical" evidence="17">
    <location>
        <begin position="560"/>
        <end position="579"/>
    </location>
</feature>
<dbReference type="InterPro" id="IPR009866">
    <property type="entry name" value="NADH_UbQ_OxRdtase_NDUFB4_su"/>
</dbReference>
<dbReference type="AlphaFoldDB" id="A0A1I7WNH7"/>
<evidence type="ECO:0000256" key="17">
    <source>
        <dbReference type="SAM" id="Phobius"/>
    </source>
</evidence>
<dbReference type="SUPFAM" id="SSF48452">
    <property type="entry name" value="TPR-like"/>
    <property type="match status" value="1"/>
</dbReference>
<keyword evidence="5" id="KW-0679">Respiratory chain</keyword>
<sequence length="823" mass="95106">MGSILHYSMLGTFIGTTILLGVTFIVILDIVDEINEFQSKVEEDLDQFKMECYPRCDLPLPEIGNARVTTNFNVCAQPAEFSVRIIHEVRSMSTFLVGGKQVDSRKIGTEHWPLKLNVQFYENSNEEYFVKVCLTTNIFLLQYFGFKFLISNITIYYRYKEGVVMDPAMFRWYSADMTQAEFFRFTPRSVFLYVGSVLVAFYIYTRLMFVSMVSSYDLIRIIDFPNLHVGVFVIMDIKHALKEAKQFLGAGKSELALGMLKVICVQAIRIDSSMPVAWQGLYKLYSGNKLVADDRALDVCDKIMEISDNDEKKIILMDLKRNILFELSRYDILKEDLGTNELLMARIINKLSGKEILSTMAYIYIYIYIHFFISHTFNDEWINFISSSITTHVDKEIRVEELIKYIRFGQLNFYVKKKVILMNSLFRILECLHTGSFLEGLTLGDELVAQPDSSWSDLLLVSEMQLAGGKDPVALLVKAAKINPRSSRIFFILGKALASKNPSKAKLFLERAVKIRPTNEEYVSELDDVLKLTGATVEQRLLILKKLAEKSKPLWLKKRLAGLVSTFMINLYKLFFSNFRLFMLIDDRNATINELQQVLRDEPEDITSWALLAEVYWKRGHLQASVNAYEKVLELDSKSDYVVCVSFHIMVMLMIIIIFGFKWFQLMQVLIRMHNTDAALERCRKWREIGRGNEDTAMAIHLRLVVLSHGINRFMHLRQLFQILAEVIEKKPRVSLAFKLAGDALLHVVKYKENVLNLLEKHPLYQDIFEKLVTPNAIGFKELYTTHYKSVNIPLIISAILRFKMPLLEVLRKLRGKLESCPT</sequence>
<dbReference type="PROSITE" id="PS50005">
    <property type="entry name" value="TPR"/>
    <property type="match status" value="1"/>
</dbReference>
<dbReference type="GO" id="GO:0055087">
    <property type="term" value="C:Ski complex"/>
    <property type="evidence" value="ECO:0007669"/>
    <property type="project" value="InterPro"/>
</dbReference>
<dbReference type="InterPro" id="IPR011990">
    <property type="entry name" value="TPR-like_helical_dom_sf"/>
</dbReference>
<evidence type="ECO:0000256" key="13">
    <source>
        <dbReference type="ARBA" id="ARBA00023136"/>
    </source>
</evidence>
<keyword evidence="12" id="KW-0496">Mitochondrion</keyword>
<keyword evidence="8" id="KW-0999">Mitochondrion inner membrane</keyword>
<evidence type="ECO:0000256" key="11">
    <source>
        <dbReference type="ARBA" id="ARBA00022989"/>
    </source>
</evidence>
<feature type="transmembrane region" description="Helical" evidence="17">
    <location>
        <begin position="6"/>
        <end position="31"/>
    </location>
</feature>
<feature type="repeat" description="TPR" evidence="16">
    <location>
        <begin position="606"/>
        <end position="639"/>
    </location>
</feature>
<evidence type="ECO:0000256" key="10">
    <source>
        <dbReference type="ARBA" id="ARBA00022982"/>
    </source>
</evidence>
<evidence type="ECO:0000256" key="12">
    <source>
        <dbReference type="ARBA" id="ARBA00023128"/>
    </source>
</evidence>
<dbReference type="PANTHER" id="PTHR15704:SF7">
    <property type="entry name" value="SUPERKILLER COMPLEX PROTEIN 3"/>
    <property type="match status" value="1"/>
</dbReference>
<dbReference type="Pfam" id="PF07225">
    <property type="entry name" value="NDUF_B4"/>
    <property type="match status" value="1"/>
</dbReference>
<evidence type="ECO:0000256" key="5">
    <source>
        <dbReference type="ARBA" id="ARBA00022660"/>
    </source>
</evidence>
<dbReference type="SMART" id="SM00028">
    <property type="entry name" value="TPR"/>
    <property type="match status" value="2"/>
</dbReference>
<accession>A0A1I7WNH7</accession>
<comment type="subcellular location">
    <subcellularLocation>
        <location evidence="1">Mitochondrion inner membrane</location>
        <topology evidence="1">Single-pass membrane protein</topology>
    </subcellularLocation>
</comment>
<feature type="transmembrane region" description="Helical" evidence="17">
    <location>
        <begin position="190"/>
        <end position="212"/>
    </location>
</feature>
<reference evidence="19" key="1">
    <citation type="submission" date="2016-11" db="UniProtKB">
        <authorList>
            <consortium name="WormBaseParasite"/>
        </authorList>
    </citation>
    <scope>IDENTIFICATION</scope>
</reference>
<keyword evidence="7" id="KW-0677">Repeat</keyword>